<keyword evidence="1" id="KW-1133">Transmembrane helix</keyword>
<dbReference type="EMBL" id="ACEB01000030">
    <property type="protein sequence ID" value="EEG26366.1"/>
    <property type="molecule type" value="Genomic_DNA"/>
</dbReference>
<dbReference type="Proteomes" id="UP000006247">
    <property type="component" value="Unassembled WGS sequence"/>
</dbReference>
<protein>
    <submittedName>
        <fullName evidence="2">Uncharacterized protein</fullName>
    </submittedName>
</protein>
<keyword evidence="1" id="KW-0472">Membrane</keyword>
<evidence type="ECO:0000256" key="1">
    <source>
        <dbReference type="SAM" id="Phobius"/>
    </source>
</evidence>
<comment type="caution">
    <text evidence="2">The sequence shown here is derived from an EMBL/GenBank/DDBJ whole genome shotgun (WGS) entry which is preliminary data.</text>
</comment>
<evidence type="ECO:0000313" key="2">
    <source>
        <dbReference type="EMBL" id="EEG26366.1"/>
    </source>
</evidence>
<evidence type="ECO:0000313" key="3">
    <source>
        <dbReference type="Proteomes" id="UP000006247"/>
    </source>
</evidence>
<gene>
    <name evidence="2" type="ORF">CORMATOL_02068</name>
</gene>
<feature type="transmembrane region" description="Helical" evidence="1">
    <location>
        <begin position="6"/>
        <end position="26"/>
    </location>
</feature>
<reference evidence="2 3" key="1">
    <citation type="submission" date="2009-01" db="EMBL/GenBank/DDBJ databases">
        <authorList>
            <person name="Fulton L."/>
            <person name="Clifton S."/>
            <person name="Chinwalla A.T."/>
            <person name="Mitreva M."/>
            <person name="Sodergren E."/>
            <person name="Weinstock G."/>
            <person name="Clifton S."/>
            <person name="Dooling D.J."/>
            <person name="Fulton B."/>
            <person name="Minx P."/>
            <person name="Pepin K.H."/>
            <person name="Johnson M."/>
            <person name="Bhonagiri V."/>
            <person name="Nash W.E."/>
            <person name="Mardis E.R."/>
            <person name="Wilson R.K."/>
        </authorList>
    </citation>
    <scope>NUCLEOTIDE SEQUENCE [LARGE SCALE GENOMIC DNA]</scope>
    <source>
        <strain evidence="2 3">ATCC 33806</strain>
    </source>
</reference>
<accession>C0E4Z3</accession>
<dbReference type="HOGENOM" id="CLU_3097852_0_0_11"/>
<dbReference type="AlphaFoldDB" id="C0E4Z3"/>
<organism evidence="2 3">
    <name type="scientific">Corynebacterium matruchotii ATCC 33806</name>
    <dbReference type="NCBI Taxonomy" id="566549"/>
    <lineage>
        <taxon>Bacteria</taxon>
        <taxon>Bacillati</taxon>
        <taxon>Actinomycetota</taxon>
        <taxon>Actinomycetes</taxon>
        <taxon>Mycobacteriales</taxon>
        <taxon>Corynebacteriaceae</taxon>
        <taxon>Corynebacterium</taxon>
    </lineage>
</organism>
<name>C0E4Z3_9CORY</name>
<keyword evidence="1" id="KW-0812">Transmembrane</keyword>
<sequence length="51" mass="5787">MARFWFLLPVTMAGLQVWWAGVWLVVGNVRQAAKTSASPQNVLLIITEFIR</sequence>
<proteinExistence type="predicted"/>